<dbReference type="RefSeq" id="WP_076429752.1">
    <property type="nucleotide sequence ID" value="NZ_FTNO01000001.1"/>
</dbReference>
<dbReference type="OrthoDB" id="242667at2157"/>
<feature type="transmembrane region" description="Helical" evidence="1">
    <location>
        <begin position="17"/>
        <end position="35"/>
    </location>
</feature>
<feature type="transmembrane region" description="Helical" evidence="1">
    <location>
        <begin position="78"/>
        <end position="94"/>
    </location>
</feature>
<feature type="transmembrane region" description="Helical" evidence="1">
    <location>
        <begin position="41"/>
        <end position="66"/>
    </location>
</feature>
<keyword evidence="1" id="KW-1133">Transmembrane helix</keyword>
<proteinExistence type="predicted"/>
<name>A0A1N6YZS4_9EURY</name>
<dbReference type="EMBL" id="FTNO01000001">
    <property type="protein sequence ID" value="SIR20025.1"/>
    <property type="molecule type" value="Genomic_DNA"/>
</dbReference>
<keyword evidence="3" id="KW-1185">Reference proteome</keyword>
<keyword evidence="1" id="KW-0812">Transmembrane</keyword>
<organism evidence="2 3">
    <name type="scientific">Haladaptatus litoreus</name>
    <dbReference type="NCBI Taxonomy" id="553468"/>
    <lineage>
        <taxon>Archaea</taxon>
        <taxon>Methanobacteriati</taxon>
        <taxon>Methanobacteriota</taxon>
        <taxon>Stenosarchaea group</taxon>
        <taxon>Halobacteria</taxon>
        <taxon>Halobacteriales</taxon>
        <taxon>Haladaptataceae</taxon>
        <taxon>Haladaptatus</taxon>
    </lineage>
</organism>
<evidence type="ECO:0000313" key="2">
    <source>
        <dbReference type="EMBL" id="SIR20025.1"/>
    </source>
</evidence>
<evidence type="ECO:0000313" key="3">
    <source>
        <dbReference type="Proteomes" id="UP000186914"/>
    </source>
</evidence>
<evidence type="ECO:0000256" key="1">
    <source>
        <dbReference type="SAM" id="Phobius"/>
    </source>
</evidence>
<accession>A0A1N6YZS4</accession>
<protein>
    <submittedName>
        <fullName evidence="2">Uncharacterized protein</fullName>
    </submittedName>
</protein>
<reference evidence="3" key="1">
    <citation type="submission" date="2017-01" db="EMBL/GenBank/DDBJ databases">
        <authorList>
            <person name="Varghese N."/>
            <person name="Submissions S."/>
        </authorList>
    </citation>
    <scope>NUCLEOTIDE SEQUENCE [LARGE SCALE GENOMIC DNA]</scope>
    <source>
        <strain evidence="3">CGMCC 1.7737</strain>
    </source>
</reference>
<gene>
    <name evidence="2" type="ORF">SAMN05421858_1801</name>
</gene>
<dbReference type="Proteomes" id="UP000186914">
    <property type="component" value="Unassembled WGS sequence"/>
</dbReference>
<keyword evidence="1" id="KW-0472">Membrane</keyword>
<sequence length="132" mass="14640">MAQNTERVVREEFGRTAIWLFFSLLGWSLIIQYTPDFEPQLMNYIGIVIATAIAMSIVVVVIRLVTGEELKGGTESKDLILITTSFIVSFYLFWTSLTETWTIVTTALVAVLVTTVAVRLFFPGVVGIGSKS</sequence>
<dbReference type="AlphaFoldDB" id="A0A1N6YZS4"/>
<feature type="transmembrane region" description="Helical" evidence="1">
    <location>
        <begin position="100"/>
        <end position="122"/>
    </location>
</feature>